<protein>
    <recommendedName>
        <fullName evidence="3">10 kDa chaperonin</fullName>
    </recommendedName>
</protein>
<comment type="caution">
    <text evidence="4">The sequence shown here is derived from an EMBL/GenBank/DDBJ whole genome shotgun (WGS) entry which is preliminary data.</text>
</comment>
<evidence type="ECO:0000256" key="2">
    <source>
        <dbReference type="ARBA" id="ARBA00023186"/>
    </source>
</evidence>
<dbReference type="InterPro" id="IPR011032">
    <property type="entry name" value="GroES-like_sf"/>
</dbReference>
<dbReference type="GO" id="GO:0051082">
    <property type="term" value="F:unfolded protein binding"/>
    <property type="evidence" value="ECO:0007669"/>
    <property type="project" value="TreeGrafter"/>
</dbReference>
<dbReference type="AlphaFoldDB" id="A0A1G2T9E5"/>
<dbReference type="Proteomes" id="UP000179264">
    <property type="component" value="Unassembled WGS sequence"/>
</dbReference>
<dbReference type="SMART" id="SM00883">
    <property type="entry name" value="Cpn10"/>
    <property type="match status" value="1"/>
</dbReference>
<keyword evidence="2 3" id="KW-0143">Chaperone</keyword>
<evidence type="ECO:0000256" key="3">
    <source>
        <dbReference type="RuleBase" id="RU000535"/>
    </source>
</evidence>
<accession>A0A1G2T9E5</accession>
<dbReference type="GO" id="GO:0051087">
    <property type="term" value="F:protein-folding chaperone binding"/>
    <property type="evidence" value="ECO:0007669"/>
    <property type="project" value="TreeGrafter"/>
</dbReference>
<evidence type="ECO:0000313" key="5">
    <source>
        <dbReference type="Proteomes" id="UP000179264"/>
    </source>
</evidence>
<dbReference type="PANTHER" id="PTHR10772">
    <property type="entry name" value="10 KDA HEAT SHOCK PROTEIN"/>
    <property type="match status" value="1"/>
</dbReference>
<comment type="subunit">
    <text evidence="3">Heptamer of 7 subunits arranged in a ring.</text>
</comment>
<dbReference type="GO" id="GO:0046872">
    <property type="term" value="F:metal ion binding"/>
    <property type="evidence" value="ECO:0007669"/>
    <property type="project" value="TreeGrafter"/>
</dbReference>
<dbReference type="FunFam" id="2.30.33.40:FF:000001">
    <property type="entry name" value="10 kDa chaperonin"/>
    <property type="match status" value="1"/>
</dbReference>
<dbReference type="SUPFAM" id="SSF50129">
    <property type="entry name" value="GroES-like"/>
    <property type="match status" value="1"/>
</dbReference>
<dbReference type="EMBL" id="MHVL01000015">
    <property type="protein sequence ID" value="OHA93668.1"/>
    <property type="molecule type" value="Genomic_DNA"/>
</dbReference>
<evidence type="ECO:0000313" key="4">
    <source>
        <dbReference type="EMBL" id="OHA93668.1"/>
    </source>
</evidence>
<comment type="similarity">
    <text evidence="1 3">Belongs to the GroES chaperonin family.</text>
</comment>
<gene>
    <name evidence="4" type="ORF">A2W58_02320</name>
</gene>
<proteinExistence type="inferred from homology"/>
<name>A0A1G2T9E5_9BACT</name>
<dbReference type="GO" id="GO:0005524">
    <property type="term" value="F:ATP binding"/>
    <property type="evidence" value="ECO:0007669"/>
    <property type="project" value="InterPro"/>
</dbReference>
<comment type="function">
    <text evidence="3">Together with the chaperonin GroEL, plays an essential role in assisting protein folding. The GroEL-GroES system forms a nano-cage that allows encapsulation of the non-native substrate proteins and provides a physical environment optimized to promote and accelerate protein folding. GroES binds to the apical surface of the GroEL ring, thereby capping the opening of the GroEL channel.</text>
</comment>
<dbReference type="PANTHER" id="PTHR10772:SF63">
    <property type="entry name" value="20 KDA CHAPERONIN, CHLOROPLASTIC"/>
    <property type="match status" value="1"/>
</dbReference>
<sequence length="99" mass="10963">MPLGSRVLIRPFTKEELQKNNTAKNSFGIILPEAGSKDKSEQGIVLALGPGEYQDGKLIAPKVKVGDKVVFSKYGYEDVNINDEELFLIKEENILAILK</sequence>
<dbReference type="InterPro" id="IPR037124">
    <property type="entry name" value="Chaperonin_GroES_sf"/>
</dbReference>
<organism evidence="4 5">
    <name type="scientific">Candidatus Zambryskibacteria bacterium RIFCSPHIGHO2_02_38_10.5</name>
    <dbReference type="NCBI Taxonomy" id="1802742"/>
    <lineage>
        <taxon>Bacteria</taxon>
        <taxon>Candidatus Zambryskiibacteriota</taxon>
    </lineage>
</organism>
<dbReference type="Gene3D" id="2.30.33.40">
    <property type="entry name" value="GroES chaperonin"/>
    <property type="match status" value="1"/>
</dbReference>
<reference evidence="4 5" key="1">
    <citation type="journal article" date="2016" name="Nat. Commun.">
        <title>Thousands of microbial genomes shed light on interconnected biogeochemical processes in an aquifer system.</title>
        <authorList>
            <person name="Anantharaman K."/>
            <person name="Brown C.T."/>
            <person name="Hug L.A."/>
            <person name="Sharon I."/>
            <person name="Castelle C.J."/>
            <person name="Probst A.J."/>
            <person name="Thomas B.C."/>
            <person name="Singh A."/>
            <person name="Wilkins M.J."/>
            <person name="Karaoz U."/>
            <person name="Brodie E.L."/>
            <person name="Williams K.H."/>
            <person name="Hubbard S.S."/>
            <person name="Banfield J.F."/>
        </authorList>
    </citation>
    <scope>NUCLEOTIDE SEQUENCE [LARGE SCALE GENOMIC DNA]</scope>
</reference>
<dbReference type="InterPro" id="IPR020818">
    <property type="entry name" value="Chaperonin_GroES"/>
</dbReference>
<dbReference type="Pfam" id="PF00166">
    <property type="entry name" value="Cpn10"/>
    <property type="match status" value="1"/>
</dbReference>
<evidence type="ECO:0000256" key="1">
    <source>
        <dbReference type="ARBA" id="ARBA00006975"/>
    </source>
</evidence>
<dbReference type="GO" id="GO:0044183">
    <property type="term" value="F:protein folding chaperone"/>
    <property type="evidence" value="ECO:0007669"/>
    <property type="project" value="InterPro"/>
</dbReference>
<dbReference type="CDD" id="cd00320">
    <property type="entry name" value="cpn10"/>
    <property type="match status" value="1"/>
</dbReference>
<dbReference type="PRINTS" id="PR00297">
    <property type="entry name" value="CHAPERONIN10"/>
</dbReference>